<evidence type="ECO:0008006" key="3">
    <source>
        <dbReference type="Google" id="ProtNLM"/>
    </source>
</evidence>
<accession>A0ABW4XY15</accession>
<dbReference type="EMBL" id="JBHUHU010000003">
    <property type="protein sequence ID" value="MFD2100119.1"/>
    <property type="molecule type" value="Genomic_DNA"/>
</dbReference>
<name>A0ABW4XY15_9FLAO</name>
<dbReference type="Proteomes" id="UP001597342">
    <property type="component" value="Unassembled WGS sequence"/>
</dbReference>
<gene>
    <name evidence="1" type="ORF">ACFSJE_10060</name>
</gene>
<reference evidence="2" key="1">
    <citation type="journal article" date="2019" name="Int. J. Syst. Evol. Microbiol.">
        <title>The Global Catalogue of Microorganisms (GCM) 10K type strain sequencing project: providing services to taxonomists for standard genome sequencing and annotation.</title>
        <authorList>
            <consortium name="The Broad Institute Genomics Platform"/>
            <consortium name="The Broad Institute Genome Sequencing Center for Infectious Disease"/>
            <person name="Wu L."/>
            <person name="Ma J."/>
        </authorList>
    </citation>
    <scope>NUCLEOTIDE SEQUENCE [LARGE SCALE GENOMIC DNA]</scope>
    <source>
        <strain evidence="2">JCM 3389</strain>
    </source>
</reference>
<proteinExistence type="predicted"/>
<evidence type="ECO:0000313" key="1">
    <source>
        <dbReference type="EMBL" id="MFD2100119.1"/>
    </source>
</evidence>
<dbReference type="RefSeq" id="WP_379830843.1">
    <property type="nucleotide sequence ID" value="NZ_JBHUHU010000003.1"/>
</dbReference>
<sequence length="205" mass="23823">MVPQNEIEEALLVYEDLSYASTSNMIYGTLHLPDKDSYEIEIDLKPCPKFFPSVKETGGRIPIKLDRHIYPITGSCCFTTRAQSQILLKTKVKSLLMFLDLVVVPYFENNSFYEIHNCYFGDEYPHDESGILHGYRDILKIEDRAIIERTIANTIANSRFREHQLCYCGSGRKLRKCTHKRHIQNLRNLYLVDKDVLKSDLKLLS</sequence>
<protein>
    <recommendedName>
        <fullName evidence="3">SEC-C motif-containing protein</fullName>
    </recommendedName>
</protein>
<comment type="caution">
    <text evidence="1">The sequence shown here is derived from an EMBL/GenBank/DDBJ whole genome shotgun (WGS) entry which is preliminary data.</text>
</comment>
<keyword evidence="2" id="KW-1185">Reference proteome</keyword>
<organism evidence="1 2">
    <name type="scientific">Flagellimonas iocasae</name>
    <dbReference type="NCBI Taxonomy" id="2055905"/>
    <lineage>
        <taxon>Bacteria</taxon>
        <taxon>Pseudomonadati</taxon>
        <taxon>Bacteroidota</taxon>
        <taxon>Flavobacteriia</taxon>
        <taxon>Flavobacteriales</taxon>
        <taxon>Flavobacteriaceae</taxon>
        <taxon>Flagellimonas</taxon>
    </lineage>
</organism>
<evidence type="ECO:0000313" key="2">
    <source>
        <dbReference type="Proteomes" id="UP001597342"/>
    </source>
</evidence>